<dbReference type="RefSeq" id="WP_128322167.1">
    <property type="nucleotide sequence ID" value="NZ_QJRG01000034.1"/>
</dbReference>
<evidence type="ECO:0000313" key="2">
    <source>
        <dbReference type="Proteomes" id="UP000288983"/>
    </source>
</evidence>
<reference evidence="1 2" key="1">
    <citation type="submission" date="2018-06" db="EMBL/GenBank/DDBJ databases">
        <title>Bacteria isolated from soil of Wuhan.</title>
        <authorList>
            <person name="Wei X."/>
            <person name="Chunhua H."/>
        </authorList>
    </citation>
    <scope>NUCLEOTIDE SEQUENCE [LARGE SCALE GENOMIC DNA]</scope>
    <source>
        <strain evidence="2">xwS2</strain>
    </source>
</reference>
<organism evidence="1 2">
    <name type="scientific">Pseudomonas alkylphenolica</name>
    <dbReference type="NCBI Taxonomy" id="237609"/>
    <lineage>
        <taxon>Bacteria</taxon>
        <taxon>Pseudomonadati</taxon>
        <taxon>Pseudomonadota</taxon>
        <taxon>Gammaproteobacteria</taxon>
        <taxon>Pseudomonadales</taxon>
        <taxon>Pseudomonadaceae</taxon>
        <taxon>Pseudomonas</taxon>
    </lineage>
</organism>
<accession>A0A443ZW03</accession>
<name>A0A443ZW03_9PSED</name>
<proteinExistence type="predicted"/>
<protein>
    <submittedName>
        <fullName evidence="1">Uncharacterized protein</fullName>
    </submittedName>
</protein>
<dbReference type="OrthoDB" id="6900147at2"/>
<dbReference type="EMBL" id="QJRG01000034">
    <property type="protein sequence ID" value="RWU24955.1"/>
    <property type="molecule type" value="Genomic_DNA"/>
</dbReference>
<comment type="caution">
    <text evidence="1">The sequence shown here is derived from an EMBL/GenBank/DDBJ whole genome shotgun (WGS) entry which is preliminary data.</text>
</comment>
<dbReference type="AlphaFoldDB" id="A0A443ZW03"/>
<gene>
    <name evidence="1" type="ORF">DM813_04205</name>
</gene>
<evidence type="ECO:0000313" key="1">
    <source>
        <dbReference type="EMBL" id="RWU24955.1"/>
    </source>
</evidence>
<sequence length="90" mass="10236">MSTKLPPNRFFTLKYDSLKSDSREFRLAIFTWPGTSEGAVIDDDNSYAVLLDTESNGEISIKIDEWRFRFTPQQVTALASVLTELSRDEG</sequence>
<dbReference type="Proteomes" id="UP000288983">
    <property type="component" value="Unassembled WGS sequence"/>
</dbReference>